<evidence type="ECO:0000313" key="5">
    <source>
        <dbReference type="EMBL" id="KAF6213598.1"/>
    </source>
</evidence>
<evidence type="ECO:0000313" key="6">
    <source>
        <dbReference type="Proteomes" id="UP000466442"/>
    </source>
</evidence>
<name>A0A8S9XZ90_APOLU</name>
<dbReference type="Gene3D" id="1.25.40.1040">
    <property type="match status" value="1"/>
</dbReference>
<dbReference type="SMART" id="SM00028">
    <property type="entry name" value="TPR"/>
    <property type="match status" value="4"/>
</dbReference>
<dbReference type="PANTHER" id="PTHR22767">
    <property type="entry name" value="N-TERMINAL ACETYLTRANSFERASE-RELATED"/>
    <property type="match status" value="1"/>
</dbReference>
<dbReference type="SUPFAM" id="SSF48452">
    <property type="entry name" value="TPR-like"/>
    <property type="match status" value="2"/>
</dbReference>
<dbReference type="GO" id="GO:0031415">
    <property type="term" value="C:NatA complex"/>
    <property type="evidence" value="ECO:0007669"/>
    <property type="project" value="TreeGrafter"/>
</dbReference>
<evidence type="ECO:0000256" key="2">
    <source>
        <dbReference type="ARBA" id="ARBA00022803"/>
    </source>
</evidence>
<protein>
    <submittedName>
        <fullName evidence="5">Uncharacterized protein</fullName>
    </submittedName>
</protein>
<dbReference type="Proteomes" id="UP000466442">
    <property type="component" value="Unassembled WGS sequence"/>
</dbReference>
<organism evidence="5 6">
    <name type="scientific">Apolygus lucorum</name>
    <name type="common">Small green plant bug</name>
    <name type="synonym">Lygocoris lucorum</name>
    <dbReference type="NCBI Taxonomy" id="248454"/>
    <lineage>
        <taxon>Eukaryota</taxon>
        <taxon>Metazoa</taxon>
        <taxon>Ecdysozoa</taxon>
        <taxon>Arthropoda</taxon>
        <taxon>Hexapoda</taxon>
        <taxon>Insecta</taxon>
        <taxon>Pterygota</taxon>
        <taxon>Neoptera</taxon>
        <taxon>Paraneoptera</taxon>
        <taxon>Hemiptera</taxon>
        <taxon>Heteroptera</taxon>
        <taxon>Panheteroptera</taxon>
        <taxon>Cimicomorpha</taxon>
        <taxon>Miridae</taxon>
        <taxon>Mirini</taxon>
        <taxon>Apolygus</taxon>
    </lineage>
</organism>
<keyword evidence="6" id="KW-1185">Reference proteome</keyword>
<accession>A0A8S9XZ90</accession>
<evidence type="ECO:0000256" key="1">
    <source>
        <dbReference type="ARBA" id="ARBA00022737"/>
    </source>
</evidence>
<dbReference type="EMBL" id="WIXP02000003">
    <property type="protein sequence ID" value="KAF6213598.1"/>
    <property type="molecule type" value="Genomic_DNA"/>
</dbReference>
<dbReference type="InterPro" id="IPR019734">
    <property type="entry name" value="TPR_rpt"/>
</dbReference>
<reference evidence="5" key="1">
    <citation type="journal article" date="2021" name="Mol. Ecol. Resour.">
        <title>Apolygus lucorum genome provides insights into omnivorousness and mesophyll feeding.</title>
        <authorList>
            <person name="Liu Y."/>
            <person name="Liu H."/>
            <person name="Wang H."/>
            <person name="Huang T."/>
            <person name="Liu B."/>
            <person name="Yang B."/>
            <person name="Yin L."/>
            <person name="Li B."/>
            <person name="Zhang Y."/>
            <person name="Zhang S."/>
            <person name="Jiang F."/>
            <person name="Zhang X."/>
            <person name="Ren Y."/>
            <person name="Wang B."/>
            <person name="Wang S."/>
            <person name="Lu Y."/>
            <person name="Wu K."/>
            <person name="Fan W."/>
            <person name="Wang G."/>
        </authorList>
    </citation>
    <scope>NUCLEOTIDE SEQUENCE</scope>
    <source>
        <strain evidence="5">12Hb</strain>
    </source>
</reference>
<dbReference type="PIRSF" id="PIRSF000422">
    <property type="entry name" value="N-terminal-AcTrfase-A_aux_su"/>
    <property type="match status" value="1"/>
</dbReference>
<dbReference type="Pfam" id="PF12569">
    <property type="entry name" value="NatA_aux_su"/>
    <property type="match status" value="1"/>
</dbReference>
<feature type="compositionally biased region" description="Low complexity" evidence="4">
    <location>
        <begin position="579"/>
        <end position="590"/>
    </location>
</feature>
<comment type="caution">
    <text evidence="5">The sequence shown here is derived from an EMBL/GenBank/DDBJ whole genome shotgun (WGS) entry which is preliminary data.</text>
</comment>
<dbReference type="AlphaFoldDB" id="A0A8S9XZ90"/>
<dbReference type="Gene3D" id="1.25.40.1010">
    <property type="match status" value="1"/>
</dbReference>
<dbReference type="OrthoDB" id="10263032at2759"/>
<evidence type="ECO:0000256" key="4">
    <source>
        <dbReference type="SAM" id="MobiDB-lite"/>
    </source>
</evidence>
<dbReference type="PROSITE" id="PS50005">
    <property type="entry name" value="TPR"/>
    <property type="match status" value="2"/>
</dbReference>
<feature type="repeat" description="TPR" evidence="3">
    <location>
        <begin position="225"/>
        <end position="258"/>
    </location>
</feature>
<evidence type="ECO:0000256" key="3">
    <source>
        <dbReference type="PROSITE-ProRule" id="PRU00339"/>
    </source>
</evidence>
<gene>
    <name evidence="5" type="ORF">GE061_011319</name>
</gene>
<feature type="region of interest" description="Disordered" evidence="4">
    <location>
        <begin position="574"/>
        <end position="593"/>
    </location>
</feature>
<dbReference type="InterPro" id="IPR021183">
    <property type="entry name" value="NatA_aux_su"/>
</dbReference>
<feature type="repeat" description="TPR" evidence="3">
    <location>
        <begin position="80"/>
        <end position="113"/>
    </location>
</feature>
<dbReference type="InterPro" id="IPR011990">
    <property type="entry name" value="TPR-like_helical_dom_sf"/>
</dbReference>
<keyword evidence="1" id="KW-0677">Repeat</keyword>
<dbReference type="PANTHER" id="PTHR22767:SF2">
    <property type="entry name" value="N(ALPHA)-ACETYLTRANSFERASE 15_16, ISOFORM A"/>
    <property type="match status" value="1"/>
</dbReference>
<proteinExistence type="predicted"/>
<sequence>MVGKTSKEDLALYQQMPKCYIKKKFKQGIKIADRLLAKECSLVVYSKTLAWKSLFWGLLGKPDVGMKNIQKALKKDGQSSLCWHVYGKLRTLKGEFEKAIDCYKTALAIAPNSVGVTKDLGLAQVQIGDVDGFKAATGTVLKSMPRSRQSWISFAVASHISGDLEGALNVLSSFHTQEPTKRMQMKPWDLSELLLYHNNLIQESGDIGQALTHLLENRHRIFDTTSTDESLMRMYVQTGQYQEALSIVQNLLEKNPNNLDYYNHLFTSLRLKSETSKADILETILTEFPDAITPKLLFLQYATGKKFINYTSSFIKQQLSKGSVNIFSTIKCVMKNEVKKDYIKLFLSKHKAALNKNLVNSNNRKAENELFSNIICTARILHHESNHVEALDTIKKAILMNPLASDGYITKARILKHLMNPVEACRAMEKAQRLEPADRWLEMKLVKYLLRADLVEEADKLYTDFLKNETENERVDHVWYLYEKASAHHRSGEPEKALELCQNIDDIFTNMENSNFEMHALSLENSSLRAYEQFLKINKNLRNDKYYLKAATLAVGVALQMQDAKFEDFKKQRQKFKRSTSTNSGGTTKKVTFKAKKMASSHVDDCKNDESSDSDVSPPNNDPDYFVDHLLHVRHFLRALQTHAPNEIETQLLSYEMYSRLRRPLLMMQSLLKARKINKDHHSLLVPTVHLHRSLVRWGAKEKLPQKKLAVLLEMGRKGLWRNKSMEELINVFLRKHGKNLPYLLEGAKALYLMYPAKREDAIK</sequence>
<dbReference type="Pfam" id="PF13181">
    <property type="entry name" value="TPR_8"/>
    <property type="match status" value="1"/>
</dbReference>
<keyword evidence="2 3" id="KW-0802">TPR repeat</keyword>